<feature type="region of interest" description="Disordered" evidence="1">
    <location>
        <begin position="1"/>
        <end position="24"/>
    </location>
</feature>
<sequence>MMFSNPPTTSPASSNSRSTSNDSLTSSISTITVVDSHSSSTFAVTPIGIEAILYCEYSSIISSTTSSSLLHKSKSFSNIGKYSSANSSRNGPSSPSFTCTNATKNR</sequence>
<feature type="compositionally biased region" description="Polar residues" evidence="1">
    <location>
        <begin position="97"/>
        <end position="106"/>
    </location>
</feature>
<proteinExistence type="predicted"/>
<protein>
    <submittedName>
        <fullName evidence="2">(northern house mosquito) hypothetical protein</fullName>
    </submittedName>
</protein>
<dbReference type="EMBL" id="HBUE01241632">
    <property type="protein sequence ID" value="CAG6549677.1"/>
    <property type="molecule type" value="Transcribed_RNA"/>
</dbReference>
<evidence type="ECO:0000313" key="2">
    <source>
        <dbReference type="EMBL" id="CAG6601958.1"/>
    </source>
</evidence>
<reference evidence="2" key="1">
    <citation type="submission" date="2021-05" db="EMBL/GenBank/DDBJ databases">
        <authorList>
            <person name="Alioto T."/>
            <person name="Alioto T."/>
            <person name="Gomez Garrido J."/>
        </authorList>
    </citation>
    <scope>NUCLEOTIDE SEQUENCE</scope>
</reference>
<feature type="region of interest" description="Disordered" evidence="1">
    <location>
        <begin position="81"/>
        <end position="106"/>
    </location>
</feature>
<evidence type="ECO:0000256" key="1">
    <source>
        <dbReference type="SAM" id="MobiDB-lite"/>
    </source>
</evidence>
<dbReference type="AlphaFoldDB" id="A0A8D8PI18"/>
<organism evidence="2">
    <name type="scientific">Culex pipiens</name>
    <name type="common">House mosquito</name>
    <dbReference type="NCBI Taxonomy" id="7175"/>
    <lineage>
        <taxon>Eukaryota</taxon>
        <taxon>Metazoa</taxon>
        <taxon>Ecdysozoa</taxon>
        <taxon>Arthropoda</taxon>
        <taxon>Hexapoda</taxon>
        <taxon>Insecta</taxon>
        <taxon>Pterygota</taxon>
        <taxon>Neoptera</taxon>
        <taxon>Endopterygota</taxon>
        <taxon>Diptera</taxon>
        <taxon>Nematocera</taxon>
        <taxon>Culicoidea</taxon>
        <taxon>Culicidae</taxon>
        <taxon>Culicinae</taxon>
        <taxon>Culicini</taxon>
        <taxon>Culex</taxon>
        <taxon>Culex</taxon>
    </lineage>
</organism>
<feature type="compositionally biased region" description="Low complexity" evidence="1">
    <location>
        <begin position="83"/>
        <end position="96"/>
    </location>
</feature>
<name>A0A8D8PI18_CULPI</name>
<dbReference type="EMBL" id="HBUE01348678">
    <property type="protein sequence ID" value="CAG6601958.1"/>
    <property type="molecule type" value="Transcribed_RNA"/>
</dbReference>
<accession>A0A8D8PI18</accession>